<evidence type="ECO:0000313" key="2">
    <source>
        <dbReference type="Proteomes" id="UP000236664"/>
    </source>
</evidence>
<dbReference type="OrthoDB" id="10334898at2759"/>
<gene>
    <name evidence="1" type="ORF">FNYG_14842</name>
</gene>
<organism evidence="1 2">
    <name type="scientific">Gibberella nygamai</name>
    <name type="common">Bean root rot disease fungus</name>
    <name type="synonym">Fusarium nygamai</name>
    <dbReference type="NCBI Taxonomy" id="42673"/>
    <lineage>
        <taxon>Eukaryota</taxon>
        <taxon>Fungi</taxon>
        <taxon>Dikarya</taxon>
        <taxon>Ascomycota</taxon>
        <taxon>Pezizomycotina</taxon>
        <taxon>Sordariomycetes</taxon>
        <taxon>Hypocreomycetidae</taxon>
        <taxon>Hypocreales</taxon>
        <taxon>Nectriaceae</taxon>
        <taxon>Fusarium</taxon>
        <taxon>Fusarium fujikuroi species complex</taxon>
    </lineage>
</organism>
<evidence type="ECO:0000313" key="1">
    <source>
        <dbReference type="EMBL" id="PNP59711.1"/>
    </source>
</evidence>
<dbReference type="EMBL" id="MTQA01000417">
    <property type="protein sequence ID" value="PNP59711.1"/>
    <property type="molecule type" value="Genomic_DNA"/>
</dbReference>
<comment type="caution">
    <text evidence="1">The sequence shown here is derived from an EMBL/GenBank/DDBJ whole genome shotgun (WGS) entry which is preliminary data.</text>
</comment>
<reference evidence="1 2" key="1">
    <citation type="submission" date="2017-06" db="EMBL/GenBank/DDBJ databases">
        <title>Genome of Fusarium nygamai isolate CS10214.</title>
        <authorList>
            <person name="Gardiner D.M."/>
            <person name="Obanor F."/>
            <person name="Kazan K."/>
        </authorList>
    </citation>
    <scope>NUCLEOTIDE SEQUENCE [LARGE SCALE GENOMIC DNA]</scope>
    <source>
        <strain evidence="1 2">CS10214</strain>
    </source>
</reference>
<name>A0A2K0UPK9_GIBNY</name>
<accession>A0A2K0UPK9</accession>
<keyword evidence="2" id="KW-1185">Reference proteome</keyword>
<protein>
    <submittedName>
        <fullName evidence="1">Uncharacterized protein</fullName>
    </submittedName>
</protein>
<sequence>MQWIFVDASKPIKSKLTTFGPPATPFVVLTTPGTAMSVILDLSVAVRGQGGDYSRHLPHIALYADGHVHAVAGDVELGHRHQDVLVQPCGHVVVLNGQQCQILVRSAIVPISLSMTQILFESSFTVTYPSLYNITPVIMLLR</sequence>
<dbReference type="Proteomes" id="UP000236664">
    <property type="component" value="Unassembled WGS sequence"/>
</dbReference>
<proteinExistence type="predicted"/>
<dbReference type="AlphaFoldDB" id="A0A2K0UPK9"/>